<organism evidence="1">
    <name type="scientific">Rhizophagus irregularis (strain DAOM 181602 / DAOM 197198 / MUCL 43194)</name>
    <name type="common">Arbuscular mycorrhizal fungus</name>
    <name type="synonym">Glomus intraradices</name>
    <dbReference type="NCBI Taxonomy" id="747089"/>
    <lineage>
        <taxon>Eukaryota</taxon>
        <taxon>Fungi</taxon>
        <taxon>Fungi incertae sedis</taxon>
        <taxon>Mucoromycota</taxon>
        <taxon>Glomeromycotina</taxon>
        <taxon>Glomeromycetes</taxon>
        <taxon>Glomerales</taxon>
        <taxon>Glomeraceae</taxon>
        <taxon>Rhizophagus</taxon>
    </lineage>
</organism>
<protein>
    <submittedName>
        <fullName evidence="1">Uncharacterized protein</fullName>
    </submittedName>
</protein>
<dbReference type="AlphaFoldDB" id="U9USV5"/>
<dbReference type="HOGENOM" id="CLU_2905250_0_0_1"/>
<dbReference type="EMBL" id="KI278997">
    <property type="protein sequence ID" value="ESA18676.1"/>
    <property type="molecule type" value="Genomic_DNA"/>
</dbReference>
<name>U9USV5_RHIID</name>
<sequence length="62" mass="7181">MIIQYVYNMKLCDTKIQEAIVKEHLTSQLQTICRKWESGVAKPICAKIFIINLNNVTIEEIV</sequence>
<reference evidence="1" key="1">
    <citation type="submission" date="2013-07" db="EMBL/GenBank/DDBJ databases">
        <title>The genome of an arbuscular mycorrhizal fungus provides insights into the evolution of the oldest plant symbiosis.</title>
        <authorList>
            <consortium name="DOE Joint Genome Institute"/>
            <person name="Tisserant E."/>
            <person name="Malbreil M."/>
            <person name="Kuo A."/>
            <person name="Kohler A."/>
            <person name="Symeonidi A."/>
            <person name="Balestrini R."/>
            <person name="Charron P."/>
            <person name="Duensing N."/>
            <person name="Frei-dit-Frey N."/>
            <person name="Gianinazzi-Pearson V."/>
            <person name="Gilbert B."/>
            <person name="Handa Y."/>
            <person name="Hijri M."/>
            <person name="Kaul R."/>
            <person name="Kawaguchi M."/>
            <person name="Krajinski F."/>
            <person name="Lammers P."/>
            <person name="Lapierre D."/>
            <person name="Masclaux F.G."/>
            <person name="Murat C."/>
            <person name="Morin E."/>
            <person name="Ndikumana S."/>
            <person name="Pagni M."/>
            <person name="Petitpierre D."/>
            <person name="Requena N."/>
            <person name="Rosikiewicz P."/>
            <person name="Riley R."/>
            <person name="Saito K."/>
            <person name="San Clemente H."/>
            <person name="Shapiro H."/>
            <person name="van Tuinen D."/>
            <person name="Becard G."/>
            <person name="Bonfante P."/>
            <person name="Paszkowski U."/>
            <person name="Shachar-Hill Y."/>
            <person name="Young J.P."/>
            <person name="Sanders I.R."/>
            <person name="Henrissat B."/>
            <person name="Rensing S.A."/>
            <person name="Grigoriev I.V."/>
            <person name="Corradi N."/>
            <person name="Roux C."/>
            <person name="Martin F."/>
        </authorList>
    </citation>
    <scope>NUCLEOTIDE SEQUENCE</scope>
    <source>
        <strain evidence="1">DAOM 197198</strain>
    </source>
</reference>
<proteinExistence type="predicted"/>
<accession>U9USV5</accession>
<gene>
    <name evidence="1" type="ORF">GLOINDRAFT_20447</name>
</gene>
<evidence type="ECO:0000313" key="1">
    <source>
        <dbReference type="EMBL" id="ESA18676.1"/>
    </source>
</evidence>